<proteinExistence type="predicted"/>
<evidence type="ECO:0000313" key="1">
    <source>
        <dbReference type="EMBL" id="TFV09222.1"/>
    </source>
</evidence>
<evidence type="ECO:0000313" key="2">
    <source>
        <dbReference type="Proteomes" id="UP000297396"/>
    </source>
</evidence>
<protein>
    <submittedName>
        <fullName evidence="1">Uncharacterized protein</fullName>
    </submittedName>
</protein>
<name>A0A4Y9JVA3_9PAST</name>
<comment type="caution">
    <text evidence="1">The sequence shown here is derived from an EMBL/GenBank/DDBJ whole genome shotgun (WGS) entry which is preliminary data.</text>
</comment>
<dbReference type="EMBL" id="SPPA01000018">
    <property type="protein sequence ID" value="TFV09222.1"/>
    <property type="molecule type" value="Genomic_DNA"/>
</dbReference>
<accession>A0A4Y9JVA3</accession>
<sequence>MLGYQYHRKAELDNYNQKVMDSAKLAFSGSAAEKTAFAAEVFEKMQQNPRDLRWKRLYGTIQIDFFKNYPQAIAIMEDIYQQTHDNHMLIGICILKEKIKSPFQECYENVLRNVE</sequence>
<dbReference type="Proteomes" id="UP000297396">
    <property type="component" value="Unassembled WGS sequence"/>
</dbReference>
<dbReference type="AlphaFoldDB" id="A0A4Y9JVA3"/>
<gene>
    <name evidence="1" type="ORF">E4T80_08470</name>
</gene>
<organism evidence="1 2">
    <name type="scientific">Muribacter muris</name>
    <dbReference type="NCBI Taxonomy" id="67855"/>
    <lineage>
        <taxon>Bacteria</taxon>
        <taxon>Pseudomonadati</taxon>
        <taxon>Pseudomonadota</taxon>
        <taxon>Gammaproteobacteria</taxon>
        <taxon>Pasteurellales</taxon>
        <taxon>Pasteurellaceae</taxon>
        <taxon>Muribacter</taxon>
    </lineage>
</organism>
<reference evidence="1 2" key="1">
    <citation type="submission" date="2019-03" db="EMBL/GenBank/DDBJ databases">
        <title>Diversity of the mouse oral microbiome.</title>
        <authorList>
            <person name="Joseph S."/>
            <person name="Aduse-Opoku J."/>
            <person name="Curtis M."/>
            <person name="Wade W."/>
            <person name="Hashim A."/>
        </authorList>
    </citation>
    <scope>NUCLEOTIDE SEQUENCE [LARGE SCALE GENOMIC DNA]</scope>
    <source>
        <strain evidence="1 2">WT12</strain>
    </source>
</reference>
<dbReference type="RefSeq" id="WP_135057332.1">
    <property type="nucleotide sequence ID" value="NZ_JADGLC010000018.1"/>
</dbReference>